<evidence type="ECO:0000313" key="4">
    <source>
        <dbReference type="Proteomes" id="UP000734854"/>
    </source>
</evidence>
<dbReference type="PANTHER" id="PTHR32295:SF113">
    <property type="entry name" value="PROTEIN IQ-DOMAIN 14"/>
    <property type="match status" value="1"/>
</dbReference>
<keyword evidence="4" id="KW-1185">Reference proteome</keyword>
<dbReference type="GO" id="GO:0005516">
    <property type="term" value="F:calmodulin binding"/>
    <property type="evidence" value="ECO:0007669"/>
    <property type="project" value="UniProtKB-KW"/>
</dbReference>
<dbReference type="PANTHER" id="PTHR32295">
    <property type="entry name" value="IQ-DOMAIN 5-RELATED"/>
    <property type="match status" value="1"/>
</dbReference>
<accession>A0A8J5FGB5</accession>
<dbReference type="AlphaFoldDB" id="A0A8J5FGB5"/>
<evidence type="ECO:0000313" key="3">
    <source>
        <dbReference type="EMBL" id="KAG6483530.1"/>
    </source>
</evidence>
<reference evidence="3 4" key="1">
    <citation type="submission" date="2020-08" db="EMBL/GenBank/DDBJ databases">
        <title>Plant Genome Project.</title>
        <authorList>
            <person name="Zhang R.-G."/>
        </authorList>
    </citation>
    <scope>NUCLEOTIDE SEQUENCE [LARGE SCALE GENOMIC DNA]</scope>
    <source>
        <tissue evidence="3">Rhizome</tissue>
    </source>
</reference>
<dbReference type="Proteomes" id="UP000734854">
    <property type="component" value="Unassembled WGS sequence"/>
</dbReference>
<evidence type="ECO:0000256" key="2">
    <source>
        <dbReference type="ARBA" id="ARBA00024341"/>
    </source>
</evidence>
<sequence>MVEKGRWFSVIKRAFTASSKEEAPHLPRGRRVMKKRWGFGMSKHDQISTFIHGESSSIEKILEDAESEWRRQRVQTTIELDHALISAIKIQAAYRVRRRYKALRGMMRLQRAVRGQEVKRQMANTMRHMQRLVRAQSQVKAWRSRMAESKRLQLLHHAERNLPRQEEAVGGHGEWDDNLLAKEQLEVRMHRRVEAVEKRERAPTYAYSHHIKSLITRSSLAAPSSPIILSKVSSPVSSSLNEPIAVDVPNAYSEVPKEDGTMGSALAACNPHGPAISAPFQEMHNHLGGGPDPIAVVNDPIPLVGQHSLSVHLDLASAKAQAEDLDKMRTHLWRNYLPLKSENKPLLGR</sequence>
<comment type="caution">
    <text evidence="3">The sequence shown here is derived from an EMBL/GenBank/DDBJ whole genome shotgun (WGS) entry which is preliminary data.</text>
</comment>
<name>A0A8J5FGB5_ZINOF</name>
<dbReference type="PROSITE" id="PS50096">
    <property type="entry name" value="IQ"/>
    <property type="match status" value="1"/>
</dbReference>
<evidence type="ECO:0000256" key="1">
    <source>
        <dbReference type="ARBA" id="ARBA00022860"/>
    </source>
</evidence>
<keyword evidence="1" id="KW-0112">Calmodulin-binding</keyword>
<dbReference type="EMBL" id="JACMSC010000016">
    <property type="protein sequence ID" value="KAG6483530.1"/>
    <property type="molecule type" value="Genomic_DNA"/>
</dbReference>
<protein>
    <submittedName>
        <fullName evidence="3">Uncharacterized protein</fullName>
    </submittedName>
</protein>
<proteinExistence type="inferred from homology"/>
<comment type="similarity">
    <text evidence="2">Belongs to the IQD family.</text>
</comment>
<gene>
    <name evidence="3" type="ORF">ZIOFF_060178</name>
</gene>
<organism evidence="3 4">
    <name type="scientific">Zingiber officinale</name>
    <name type="common">Ginger</name>
    <name type="synonym">Amomum zingiber</name>
    <dbReference type="NCBI Taxonomy" id="94328"/>
    <lineage>
        <taxon>Eukaryota</taxon>
        <taxon>Viridiplantae</taxon>
        <taxon>Streptophyta</taxon>
        <taxon>Embryophyta</taxon>
        <taxon>Tracheophyta</taxon>
        <taxon>Spermatophyta</taxon>
        <taxon>Magnoliopsida</taxon>
        <taxon>Liliopsida</taxon>
        <taxon>Zingiberales</taxon>
        <taxon>Zingiberaceae</taxon>
        <taxon>Zingiber</taxon>
    </lineage>
</organism>